<proteinExistence type="predicted"/>
<protein>
    <submittedName>
        <fullName evidence="2">Uncharacterized protein</fullName>
    </submittedName>
</protein>
<gene>
    <name evidence="2" type="ORF">CLODIP_2_CD00818</name>
</gene>
<organism evidence="2 3">
    <name type="scientific">Cloeon dipterum</name>
    <dbReference type="NCBI Taxonomy" id="197152"/>
    <lineage>
        <taxon>Eukaryota</taxon>
        <taxon>Metazoa</taxon>
        <taxon>Ecdysozoa</taxon>
        <taxon>Arthropoda</taxon>
        <taxon>Hexapoda</taxon>
        <taxon>Insecta</taxon>
        <taxon>Pterygota</taxon>
        <taxon>Palaeoptera</taxon>
        <taxon>Ephemeroptera</taxon>
        <taxon>Pisciforma</taxon>
        <taxon>Baetidae</taxon>
        <taxon>Cloeon</taxon>
    </lineage>
</organism>
<reference evidence="2 3" key="1">
    <citation type="submission" date="2020-04" db="EMBL/GenBank/DDBJ databases">
        <authorList>
            <person name="Alioto T."/>
            <person name="Alioto T."/>
            <person name="Gomez Garrido J."/>
        </authorList>
    </citation>
    <scope>NUCLEOTIDE SEQUENCE [LARGE SCALE GENOMIC DNA]</scope>
</reference>
<evidence type="ECO:0000313" key="3">
    <source>
        <dbReference type="Proteomes" id="UP000494165"/>
    </source>
</evidence>
<comment type="caution">
    <text evidence="2">The sequence shown here is derived from an EMBL/GenBank/DDBJ whole genome shotgun (WGS) entry which is preliminary data.</text>
</comment>
<sequence length="101" mass="11532">MRPIYNILLIAGVVLLEGATIHACVPEDGSCCVEDYSLTNSSLSITKSAAMSNRIYQTIADPHWHNRRCFYVNEESFELCYEPFSVLQWSNDTLHICTDLW</sequence>
<name>A0A8S1C9C2_9INSE</name>
<evidence type="ECO:0000256" key="1">
    <source>
        <dbReference type="SAM" id="SignalP"/>
    </source>
</evidence>
<dbReference type="AlphaFoldDB" id="A0A8S1C9C2"/>
<accession>A0A8S1C9C2</accession>
<dbReference type="EMBL" id="CADEPI010000039">
    <property type="protein sequence ID" value="CAB3368713.1"/>
    <property type="molecule type" value="Genomic_DNA"/>
</dbReference>
<feature type="signal peptide" evidence="1">
    <location>
        <begin position="1"/>
        <end position="23"/>
    </location>
</feature>
<evidence type="ECO:0000313" key="2">
    <source>
        <dbReference type="EMBL" id="CAB3368713.1"/>
    </source>
</evidence>
<keyword evidence="1" id="KW-0732">Signal</keyword>
<dbReference type="Proteomes" id="UP000494165">
    <property type="component" value="Unassembled WGS sequence"/>
</dbReference>
<keyword evidence="3" id="KW-1185">Reference proteome</keyword>
<feature type="chain" id="PRO_5035872941" evidence="1">
    <location>
        <begin position="24"/>
        <end position="101"/>
    </location>
</feature>